<dbReference type="Pfam" id="PF11239">
    <property type="entry name" value="DUF3040"/>
    <property type="match status" value="1"/>
</dbReference>
<protein>
    <recommendedName>
        <fullName evidence="4">DUF3040 domain-containing protein</fullName>
    </recommendedName>
</protein>
<gene>
    <name evidence="2" type="ORF">PSU4_19570</name>
</gene>
<dbReference type="Proteomes" id="UP000321685">
    <property type="component" value="Unassembled WGS sequence"/>
</dbReference>
<dbReference type="InterPro" id="IPR021401">
    <property type="entry name" value="DUF3040"/>
</dbReference>
<dbReference type="EMBL" id="BJVJ01000014">
    <property type="protein sequence ID" value="GEL23003.1"/>
    <property type="molecule type" value="Genomic_DNA"/>
</dbReference>
<comment type="caution">
    <text evidence="2">The sequence shown here is derived from an EMBL/GenBank/DDBJ whole genome shotgun (WGS) entry which is preliminary data.</text>
</comment>
<dbReference type="OrthoDB" id="3578779at2"/>
<keyword evidence="1" id="KW-0812">Transmembrane</keyword>
<name>A0A511DF07_9PSEU</name>
<keyword evidence="3" id="KW-1185">Reference proteome</keyword>
<organism evidence="2 3">
    <name type="scientific">Pseudonocardia sulfidoxydans NBRC 16205</name>
    <dbReference type="NCBI Taxonomy" id="1223511"/>
    <lineage>
        <taxon>Bacteria</taxon>
        <taxon>Bacillati</taxon>
        <taxon>Actinomycetota</taxon>
        <taxon>Actinomycetes</taxon>
        <taxon>Pseudonocardiales</taxon>
        <taxon>Pseudonocardiaceae</taxon>
        <taxon>Pseudonocardia</taxon>
    </lineage>
</organism>
<keyword evidence="1" id="KW-1133">Transmembrane helix</keyword>
<keyword evidence="1" id="KW-0472">Membrane</keyword>
<proteinExistence type="predicted"/>
<accession>A0A511DF07</accession>
<evidence type="ECO:0000256" key="1">
    <source>
        <dbReference type="SAM" id="Phobius"/>
    </source>
</evidence>
<evidence type="ECO:0008006" key="4">
    <source>
        <dbReference type="Google" id="ProtNLM"/>
    </source>
</evidence>
<dbReference type="AlphaFoldDB" id="A0A511DF07"/>
<reference evidence="2 3" key="1">
    <citation type="submission" date="2019-07" db="EMBL/GenBank/DDBJ databases">
        <title>Whole genome shotgun sequence of Pseudonocardia sulfidoxydans NBRC 16205.</title>
        <authorList>
            <person name="Hosoyama A."/>
            <person name="Uohara A."/>
            <person name="Ohji S."/>
            <person name="Ichikawa N."/>
        </authorList>
    </citation>
    <scope>NUCLEOTIDE SEQUENCE [LARGE SCALE GENOMIC DNA]</scope>
    <source>
        <strain evidence="2 3">NBRC 16205</strain>
    </source>
</reference>
<evidence type="ECO:0000313" key="3">
    <source>
        <dbReference type="Proteomes" id="UP000321685"/>
    </source>
</evidence>
<sequence length="111" mass="11567">MLNERERGVLADIENNLVGSDPQLARLFQKLAYVRPRSRSAVAINPRHRRSMRDAGVAPCLLLVGGLLLIVLGGVSAAVPVVGTGIVTALLAFVLAAVGTQSGRRAGPATT</sequence>
<feature type="transmembrane region" description="Helical" evidence="1">
    <location>
        <begin position="55"/>
        <end position="72"/>
    </location>
</feature>
<feature type="transmembrane region" description="Helical" evidence="1">
    <location>
        <begin position="78"/>
        <end position="98"/>
    </location>
</feature>
<dbReference type="RefSeq" id="WP_147105232.1">
    <property type="nucleotide sequence ID" value="NZ_BJVJ01000014.1"/>
</dbReference>
<evidence type="ECO:0000313" key="2">
    <source>
        <dbReference type="EMBL" id="GEL23003.1"/>
    </source>
</evidence>